<dbReference type="Pfam" id="PF16810">
    <property type="entry name" value="RXLR"/>
    <property type="match status" value="1"/>
</dbReference>
<keyword evidence="4 5" id="KW-0732">Signal</keyword>
<gene>
    <name evidence="7" type="ORF">PHPALM_37638</name>
</gene>
<keyword evidence="8" id="KW-1185">Reference proteome</keyword>
<dbReference type="PROSITE" id="PS50017">
    <property type="entry name" value="DEATH_DOMAIN"/>
    <property type="match status" value="1"/>
</dbReference>
<comment type="caution">
    <text evidence="7">The sequence shown here is derived from an EMBL/GenBank/DDBJ whole genome shotgun (WGS) entry which is preliminary data.</text>
</comment>
<reference evidence="7 8" key="1">
    <citation type="journal article" date="2017" name="Genome Biol. Evol.">
        <title>Phytophthora megakarya and P. palmivora, closely related causal agents of cacao black pod rot, underwent increases in genome sizes and gene numbers by different mechanisms.</title>
        <authorList>
            <person name="Ali S.S."/>
            <person name="Shao J."/>
            <person name="Lary D.J."/>
            <person name="Kronmiller B."/>
            <person name="Shen D."/>
            <person name="Strem M.D."/>
            <person name="Amoako-Attah I."/>
            <person name="Akrofi A.Y."/>
            <person name="Begoude B.A."/>
            <person name="Ten Hoopen G.M."/>
            <person name="Coulibaly K."/>
            <person name="Kebe B.I."/>
            <person name="Melnick R.L."/>
            <person name="Guiltinan M.J."/>
            <person name="Tyler B.M."/>
            <person name="Meinhardt L.W."/>
            <person name="Bailey B.A."/>
        </authorList>
    </citation>
    <scope>NUCLEOTIDE SEQUENCE [LARGE SCALE GENOMIC DNA]</scope>
    <source>
        <strain evidence="8">sbr112.9</strain>
    </source>
</reference>
<dbReference type="AlphaFoldDB" id="A0A2P4WWY1"/>
<evidence type="ECO:0000256" key="5">
    <source>
        <dbReference type="SAM" id="SignalP"/>
    </source>
</evidence>
<feature type="domain" description="Death" evidence="6">
    <location>
        <begin position="288"/>
        <end position="352"/>
    </location>
</feature>
<dbReference type="OrthoDB" id="128001at2759"/>
<dbReference type="InterPro" id="IPR031825">
    <property type="entry name" value="RXLR"/>
</dbReference>
<evidence type="ECO:0000256" key="2">
    <source>
        <dbReference type="ARBA" id="ARBA00010400"/>
    </source>
</evidence>
<dbReference type="GO" id="GO:0007165">
    <property type="term" value="P:signal transduction"/>
    <property type="evidence" value="ECO:0007669"/>
    <property type="project" value="InterPro"/>
</dbReference>
<sequence>MRLYSVALVATVLLANVEQATTFELTTADYPTVVTSSLANQQSGGTSKRLLRRYHDEERAPGGGTTSELAAAFRGSTSTLGYTLVRVNTNGEYLMDKLKFAGIISTFTSANLKKWNDAVQKFNSKNLLTKVSVIGRLTNQYGDANLAHALVAAEKGADSSKAALIRTLRKDQLTRWRNKDKSVGDVIKLLKIPDEDFHMAYSLKLEVLDDYIKLVKGKKYDQASLVKALNKEFGEDKVLALLLTAKNREFTANLLENSLLSKWLSENKSPEKVLQLLKLDRDVDVAFIADNLNKIAKYVDDFNLKNPNAENKKSLLHLYLNTFGNTAVANKLASAMNDPDTRNLAEKLQTQLLQVWRSNRMTVDNAVRILDIPLSQGATIISRKLDVLVEFIKLNGGEQYLIRTLTEKFGSRGTLATILERASTTTEATALQKKQFMTWIDEGVEPDNLMSYIWRKIKPTTTEQESIRDKFKTFYLSEKKSEGTL</sequence>
<evidence type="ECO:0000256" key="1">
    <source>
        <dbReference type="ARBA" id="ARBA00004613"/>
    </source>
</evidence>
<feature type="chain" id="PRO_5015122326" evidence="5">
    <location>
        <begin position="23"/>
        <end position="485"/>
    </location>
</feature>
<organism evidence="7 8">
    <name type="scientific">Phytophthora palmivora</name>
    <dbReference type="NCBI Taxonomy" id="4796"/>
    <lineage>
        <taxon>Eukaryota</taxon>
        <taxon>Sar</taxon>
        <taxon>Stramenopiles</taxon>
        <taxon>Oomycota</taxon>
        <taxon>Peronosporomycetes</taxon>
        <taxon>Peronosporales</taxon>
        <taxon>Peronosporaceae</taxon>
        <taxon>Phytophthora</taxon>
    </lineage>
</organism>
<proteinExistence type="inferred from homology"/>
<comment type="similarity">
    <text evidence="2">Belongs to the RxLR effector family.</text>
</comment>
<name>A0A2P4WWY1_9STRA</name>
<protein>
    <submittedName>
        <fullName evidence="7">Secreted RxLR effector peptide protein</fullName>
    </submittedName>
</protein>
<evidence type="ECO:0000256" key="3">
    <source>
        <dbReference type="ARBA" id="ARBA00022525"/>
    </source>
</evidence>
<evidence type="ECO:0000313" key="8">
    <source>
        <dbReference type="Proteomes" id="UP000237271"/>
    </source>
</evidence>
<accession>A0A2P4WWY1</accession>
<dbReference type="InterPro" id="IPR000488">
    <property type="entry name" value="Death_dom"/>
</dbReference>
<feature type="signal peptide" evidence="5">
    <location>
        <begin position="1"/>
        <end position="22"/>
    </location>
</feature>
<dbReference type="EMBL" id="NCKW01020501">
    <property type="protein sequence ID" value="POM57802.1"/>
    <property type="molecule type" value="Genomic_DNA"/>
</dbReference>
<evidence type="ECO:0000259" key="6">
    <source>
        <dbReference type="PROSITE" id="PS50017"/>
    </source>
</evidence>
<dbReference type="Proteomes" id="UP000237271">
    <property type="component" value="Unassembled WGS sequence"/>
</dbReference>
<keyword evidence="3" id="KW-0964">Secreted</keyword>
<evidence type="ECO:0000313" key="7">
    <source>
        <dbReference type="EMBL" id="POM57802.1"/>
    </source>
</evidence>
<comment type="subcellular location">
    <subcellularLocation>
        <location evidence="1">Secreted</location>
    </subcellularLocation>
</comment>
<evidence type="ECO:0000256" key="4">
    <source>
        <dbReference type="ARBA" id="ARBA00022729"/>
    </source>
</evidence>